<dbReference type="SUPFAM" id="SSF52540">
    <property type="entry name" value="P-loop containing nucleoside triphosphate hydrolases"/>
    <property type="match status" value="1"/>
</dbReference>
<dbReference type="CDD" id="cd00009">
    <property type="entry name" value="AAA"/>
    <property type="match status" value="1"/>
</dbReference>
<dbReference type="GO" id="GO:0016020">
    <property type="term" value="C:membrane"/>
    <property type="evidence" value="ECO:0007669"/>
    <property type="project" value="InterPro"/>
</dbReference>
<dbReference type="Pfam" id="PF00158">
    <property type="entry name" value="Sigma54_activat"/>
    <property type="match status" value="1"/>
</dbReference>
<evidence type="ECO:0000256" key="2">
    <source>
        <dbReference type="ARBA" id="ARBA00022741"/>
    </source>
</evidence>
<sequence length="934" mass="106085">MKRIEKIFNFVALRTKGIKDSDEGVTTTEIAEELGFARSNISKDLNELCRMKRLMKTQGRPVKYCLYDESTCCEQYESTCYKKLVHHKREALLFDTMIGHNGSFKTQIEQAKAAILYPPKGLNTLIIGPTGAGKTYFANSMFQYAKELEIIGMDKEMIVLNCADYAHNPHLLLSYLFGHVKGAYTGADEDNDGLLAQANHSVLFLDEIHRLPPEGQEMLFYFMDTGTYRRMGDTKNIKEAQVRIICATTENPKSTLLSTFLRRIPIVIQLPSFQERDVNEQILLLKFLLSLESKQINKTIAIEADVIKGMLGSVTYGNVGQLKSIVQNVCAKGFLLSIGLDNEEVVSLQFKDFRSLLEEGYLRFVEDRERYREFLLHVNQDVLELTPDSSLQVLDGDSYELPYNLYEIIGDKIALLKEEGASMTSIHDFITTDIDLHLKSFYKDTLYASEEYDNLFYIVDASIIEFTQHIQQIAEQSLKCTFSKKFLYAMSLHISSFIKRVKAGLVATKQHQHVKEFVKMYPEELNLANRVKALIEEQFLVPVPKSEVDYLAMLFVSLEGKLHQGQGIGIVVACHGEGVAEGMVEVCKALLNADNIRAVNMPLTMAPKEMYPIVKDAIMSVDKGGGVLYFTDMGSLSMFDKQLKNDLAITIETYEMVTMVILLEAVRKTQLAGKTITEIATELRRFSGYVTKEQLGINSMSTKEKLTKPRAIITICSSGQGTARIVEEIINQALSDYLELVVEVFPISLIDADKEIRKLQESYDILAIIGLTNAGFDIPYISIDQLLDVNGVQYLVDILEENIVEEPQELVLTKELCIDYLSQYSMFLNPVKAIDSLWSYTKKVEYHRQEHYVSGFNLNVILHLAKMIERILLGKPLADIEVDETNQLYQEFQKIILEVNRQLEQQLQIQIPPSEEKYIISMYLHASTTQIDTQ</sequence>
<dbReference type="GO" id="GO:0006355">
    <property type="term" value="P:regulation of DNA-templated transcription"/>
    <property type="evidence" value="ECO:0007669"/>
    <property type="project" value="InterPro"/>
</dbReference>
<dbReference type="GO" id="GO:0003677">
    <property type="term" value="F:DNA binding"/>
    <property type="evidence" value="ECO:0007669"/>
    <property type="project" value="UniProtKB-KW"/>
</dbReference>
<keyword evidence="9" id="KW-1185">Reference proteome</keyword>
<dbReference type="Pfam" id="PF03610">
    <property type="entry name" value="EIIA-man"/>
    <property type="match status" value="1"/>
</dbReference>
<dbReference type="OrthoDB" id="9771372at2"/>
<evidence type="ECO:0000256" key="3">
    <source>
        <dbReference type="ARBA" id="ARBA00022840"/>
    </source>
</evidence>
<evidence type="ECO:0000259" key="7">
    <source>
        <dbReference type="PROSITE" id="PS51372"/>
    </source>
</evidence>
<evidence type="ECO:0000259" key="6">
    <source>
        <dbReference type="PROSITE" id="PS51096"/>
    </source>
</evidence>
<dbReference type="InterPro" id="IPR036390">
    <property type="entry name" value="WH_DNA-bd_sf"/>
</dbReference>
<keyword evidence="2" id="KW-0547">Nucleotide-binding</keyword>
<evidence type="ECO:0000256" key="1">
    <source>
        <dbReference type="ARBA" id="ARBA00022679"/>
    </source>
</evidence>
<protein>
    <submittedName>
        <fullName evidence="8">Transcriptional regulator containing an AAA-type ATPase domain and a DNA-binding domain</fullName>
    </submittedName>
</protein>
<dbReference type="Gene3D" id="3.40.50.510">
    <property type="entry name" value="Phosphotransferase system, mannose-type IIA component"/>
    <property type="match status" value="1"/>
</dbReference>
<name>A0A1H9LRF4_9LACT</name>
<dbReference type="SUPFAM" id="SSF53062">
    <property type="entry name" value="PTS system fructose IIA component-like"/>
    <property type="match status" value="1"/>
</dbReference>
<dbReference type="InterPro" id="IPR011608">
    <property type="entry name" value="PRD"/>
</dbReference>
<dbReference type="SUPFAM" id="SSF63520">
    <property type="entry name" value="PTS-regulatory domain, PRD"/>
    <property type="match status" value="2"/>
</dbReference>
<keyword evidence="1" id="KW-0808">Transferase</keyword>
<dbReference type="Gene3D" id="3.40.50.300">
    <property type="entry name" value="P-loop containing nucleotide triphosphate hydrolases"/>
    <property type="match status" value="1"/>
</dbReference>
<evidence type="ECO:0000259" key="5">
    <source>
        <dbReference type="PROSITE" id="PS50045"/>
    </source>
</evidence>
<dbReference type="GO" id="GO:0009401">
    <property type="term" value="P:phosphoenolpyruvate-dependent sugar phosphotransferase system"/>
    <property type="evidence" value="ECO:0007669"/>
    <property type="project" value="InterPro"/>
</dbReference>
<gene>
    <name evidence="8" type="ORF">SAMN05421767_1218</name>
</gene>
<dbReference type="InterPro" id="IPR002078">
    <property type="entry name" value="Sigma_54_int"/>
</dbReference>
<keyword evidence="3" id="KW-0067">ATP-binding</keyword>
<dbReference type="STRING" id="137733.SAMN05421767_1218"/>
<feature type="domain" description="Sigma-54 factor interaction" evidence="5">
    <location>
        <begin position="97"/>
        <end position="331"/>
    </location>
</feature>
<feature type="domain" description="PTS EIIA type-4" evidence="6">
    <location>
        <begin position="567"/>
        <end position="697"/>
    </location>
</feature>
<accession>A0A1H9LRF4</accession>
<evidence type="ECO:0000256" key="4">
    <source>
        <dbReference type="ARBA" id="ARBA00023125"/>
    </source>
</evidence>
<feature type="domain" description="PRD" evidence="7">
    <location>
        <begin position="458"/>
        <end position="565"/>
    </location>
</feature>
<dbReference type="InterPro" id="IPR027417">
    <property type="entry name" value="P-loop_NTPase"/>
</dbReference>
<dbReference type="SMART" id="SM00382">
    <property type="entry name" value="AAA"/>
    <property type="match status" value="1"/>
</dbReference>
<reference evidence="8 9" key="1">
    <citation type="submission" date="2016-10" db="EMBL/GenBank/DDBJ databases">
        <authorList>
            <person name="de Groot N.N."/>
        </authorList>
    </citation>
    <scope>NUCLEOTIDE SEQUENCE [LARGE SCALE GENOMIC DNA]</scope>
    <source>
        <strain evidence="8 9">DSM 15827</strain>
    </source>
</reference>
<dbReference type="CDD" id="cd00133">
    <property type="entry name" value="PTS_IIB"/>
    <property type="match status" value="1"/>
</dbReference>
<dbReference type="Pfam" id="PF00874">
    <property type="entry name" value="PRD"/>
    <property type="match status" value="2"/>
</dbReference>
<dbReference type="Gene3D" id="3.40.50.2300">
    <property type="match status" value="1"/>
</dbReference>
<dbReference type="PROSITE" id="PS51372">
    <property type="entry name" value="PRD_2"/>
    <property type="match status" value="2"/>
</dbReference>
<dbReference type="GO" id="GO:0016740">
    <property type="term" value="F:transferase activity"/>
    <property type="evidence" value="ECO:0007669"/>
    <property type="project" value="UniProtKB-KW"/>
</dbReference>
<dbReference type="PROSITE" id="PS50045">
    <property type="entry name" value="SIGMA54_INTERACT_4"/>
    <property type="match status" value="1"/>
</dbReference>
<dbReference type="GO" id="GO:0005524">
    <property type="term" value="F:ATP binding"/>
    <property type="evidence" value="ECO:0007669"/>
    <property type="project" value="UniProtKB-KW"/>
</dbReference>
<dbReference type="AlphaFoldDB" id="A0A1H9LRF4"/>
<proteinExistence type="predicted"/>
<dbReference type="EMBL" id="FOGF01000021">
    <property type="protein sequence ID" value="SER13908.1"/>
    <property type="molecule type" value="Genomic_DNA"/>
</dbReference>
<dbReference type="Proteomes" id="UP000198556">
    <property type="component" value="Unassembled WGS sequence"/>
</dbReference>
<dbReference type="InterPro" id="IPR036662">
    <property type="entry name" value="PTS_EIIA_man-typ_sf"/>
</dbReference>
<dbReference type="InterPro" id="IPR036634">
    <property type="entry name" value="PRD_sf"/>
</dbReference>
<dbReference type="PROSITE" id="PS51096">
    <property type="entry name" value="PTS_EIIA_TYPE_4"/>
    <property type="match status" value="1"/>
</dbReference>
<dbReference type="PANTHER" id="PTHR32071:SF90">
    <property type="entry name" value="TRANSCRIPTIONAL REGULATORY PROTEIN LEVR"/>
    <property type="match status" value="1"/>
</dbReference>
<feature type="domain" description="PRD" evidence="7">
    <location>
        <begin position="828"/>
        <end position="933"/>
    </location>
</feature>
<evidence type="ECO:0000313" key="8">
    <source>
        <dbReference type="EMBL" id="SER13908.1"/>
    </source>
</evidence>
<dbReference type="InterPro" id="IPR004701">
    <property type="entry name" value="PTS_EIIA_man-typ"/>
</dbReference>
<keyword evidence="4 8" id="KW-0238">DNA-binding</keyword>
<dbReference type="Gene3D" id="1.10.1790.10">
    <property type="entry name" value="PRD domain"/>
    <property type="match status" value="2"/>
</dbReference>
<organism evidence="8 9">
    <name type="scientific">Granulicatella balaenopterae</name>
    <dbReference type="NCBI Taxonomy" id="137733"/>
    <lineage>
        <taxon>Bacteria</taxon>
        <taxon>Bacillati</taxon>
        <taxon>Bacillota</taxon>
        <taxon>Bacilli</taxon>
        <taxon>Lactobacillales</taxon>
        <taxon>Carnobacteriaceae</taxon>
        <taxon>Granulicatella</taxon>
    </lineage>
</organism>
<evidence type="ECO:0000313" key="9">
    <source>
        <dbReference type="Proteomes" id="UP000198556"/>
    </source>
</evidence>
<dbReference type="SUPFAM" id="SSF46785">
    <property type="entry name" value="Winged helix' DNA-binding domain"/>
    <property type="match status" value="1"/>
</dbReference>
<dbReference type="InterPro" id="IPR003593">
    <property type="entry name" value="AAA+_ATPase"/>
</dbReference>
<dbReference type="RefSeq" id="WP_089746754.1">
    <property type="nucleotide sequence ID" value="NZ_FOGF01000021.1"/>
</dbReference>
<dbReference type="PANTHER" id="PTHR32071">
    <property type="entry name" value="TRANSCRIPTIONAL REGULATORY PROTEIN"/>
    <property type="match status" value="1"/>
</dbReference>